<dbReference type="InterPro" id="IPR037523">
    <property type="entry name" value="VOC_core"/>
</dbReference>
<dbReference type="RefSeq" id="WP_204735285.1">
    <property type="nucleotide sequence ID" value="NZ_JAVDWE010000018.1"/>
</dbReference>
<reference evidence="2 3" key="1">
    <citation type="submission" date="2023-07" db="EMBL/GenBank/DDBJ databases">
        <title>Sorghum-associated microbial communities from plants grown in Nebraska, USA.</title>
        <authorList>
            <person name="Schachtman D."/>
        </authorList>
    </citation>
    <scope>NUCLEOTIDE SEQUENCE [LARGE SCALE GENOMIC DNA]</scope>
    <source>
        <strain evidence="2 3">BE240</strain>
    </source>
</reference>
<dbReference type="PANTHER" id="PTHR46142">
    <property type="match status" value="1"/>
</dbReference>
<evidence type="ECO:0000259" key="1">
    <source>
        <dbReference type="PROSITE" id="PS51819"/>
    </source>
</evidence>
<gene>
    <name evidence="2" type="ORF">J2X09_004761</name>
</gene>
<proteinExistence type="predicted"/>
<dbReference type="PROSITE" id="PS51819">
    <property type="entry name" value="VOC"/>
    <property type="match status" value="1"/>
</dbReference>
<dbReference type="InterPro" id="IPR004360">
    <property type="entry name" value="Glyas_Fos-R_dOase_dom"/>
</dbReference>
<dbReference type="Proteomes" id="UP001265550">
    <property type="component" value="Unassembled WGS sequence"/>
</dbReference>
<organism evidence="2 3">
    <name type="scientific">Hydrogenophaga laconesensis</name>
    <dbReference type="NCBI Taxonomy" id="1805971"/>
    <lineage>
        <taxon>Bacteria</taxon>
        <taxon>Pseudomonadati</taxon>
        <taxon>Pseudomonadota</taxon>
        <taxon>Betaproteobacteria</taxon>
        <taxon>Burkholderiales</taxon>
        <taxon>Comamonadaceae</taxon>
        <taxon>Hydrogenophaga</taxon>
    </lineage>
</organism>
<accession>A0ABU1VHN3</accession>
<keyword evidence="3" id="KW-1185">Reference proteome</keyword>
<evidence type="ECO:0000313" key="2">
    <source>
        <dbReference type="EMBL" id="MDR7096992.1"/>
    </source>
</evidence>
<evidence type="ECO:0000313" key="3">
    <source>
        <dbReference type="Proteomes" id="UP001265550"/>
    </source>
</evidence>
<feature type="domain" description="VOC" evidence="1">
    <location>
        <begin position="4"/>
        <end position="139"/>
    </location>
</feature>
<comment type="caution">
    <text evidence="2">The sequence shown here is derived from an EMBL/GenBank/DDBJ whole genome shotgun (WGS) entry which is preliminary data.</text>
</comment>
<dbReference type="Pfam" id="PF00903">
    <property type="entry name" value="Glyoxalase"/>
    <property type="match status" value="1"/>
</dbReference>
<dbReference type="SUPFAM" id="SSF54593">
    <property type="entry name" value="Glyoxalase/Bleomycin resistance protein/Dihydroxybiphenyl dioxygenase"/>
    <property type="match status" value="1"/>
</dbReference>
<protein>
    <submittedName>
        <fullName evidence="2">Catechol 2,3-dioxygenase-like lactoylglutathione lyase family enzyme</fullName>
    </submittedName>
</protein>
<dbReference type="InterPro" id="IPR029068">
    <property type="entry name" value="Glyas_Bleomycin-R_OHBP_Dase"/>
</dbReference>
<dbReference type="PANTHER" id="PTHR46142:SF3">
    <property type="entry name" value="F18B13.24 PROTEIN"/>
    <property type="match status" value="1"/>
</dbReference>
<dbReference type="Gene3D" id="3.10.180.10">
    <property type="entry name" value="2,3-Dihydroxybiphenyl 1,2-Dioxygenase, domain 1"/>
    <property type="match status" value="1"/>
</dbReference>
<sequence>MPISLNHFSIRTTDLAATKAFYVNLLGLQEGPRPAFPFPGYWLYQGPLDAYANAAVHVIGIDPIERSGLDNYLGERDTGSLKGSGAVDHVAFFATDLIGMLKRLQAAGIEPRQRTVPGVGLHQLFLNDPSGVVVELNYPMEEKQALDRQSVA</sequence>
<name>A0ABU1VHN3_9BURK</name>
<dbReference type="EMBL" id="JAVDWE010000018">
    <property type="protein sequence ID" value="MDR7096992.1"/>
    <property type="molecule type" value="Genomic_DNA"/>
</dbReference>